<dbReference type="Proteomes" id="UP001385389">
    <property type="component" value="Chromosome"/>
</dbReference>
<sequence length="166" mass="17848">MDGMLTFSHGEVRLGSKLVPGILKSLNVRGAVVFDEAERDGLSGKTKTPKGWDDSAVTLTVELLTDDTTCYDKLAALDALFRGHDNGANPRVLDVANAHVSARGVERVVFAGLDSSETDQDDVILATLRFTEHRPPIIRAERRVGKTVVKVGIGPGLDVSIGERAR</sequence>
<proteinExistence type="predicted"/>
<gene>
    <name evidence="1" type="ORF">V8V93_07670</name>
</gene>
<dbReference type="EMBL" id="CP146609">
    <property type="protein sequence ID" value="WWX24082.1"/>
    <property type="molecule type" value="Genomic_DNA"/>
</dbReference>
<dbReference type="RefSeq" id="WP_338669777.1">
    <property type="nucleotide sequence ID" value="NZ_CP146609.1"/>
</dbReference>
<reference evidence="1 2" key="1">
    <citation type="submission" date="2024-03" db="EMBL/GenBank/DDBJ databases">
        <title>Phenotype and Genome Characterization of a Sulfate-Reducing Bacterium Pseudodesulfovibrio sp. strain 5S69, isolated from Petroleum Reservoir in Tatarstan (Russia).</title>
        <authorList>
            <person name="Bidzhieva S.K."/>
            <person name="Kadnikov V."/>
            <person name="Tourova T.P."/>
            <person name="Samigullina S.R."/>
            <person name="Sokolova D.S."/>
            <person name="Poltaraus A.B."/>
            <person name="Avtukh A.N."/>
            <person name="Tereshina V.M."/>
            <person name="Mardanov A.V."/>
            <person name="Nazina T.N."/>
        </authorList>
    </citation>
    <scope>NUCLEOTIDE SEQUENCE [LARGE SCALE GENOMIC DNA]</scope>
    <source>
        <strain evidence="1 2">5S69</strain>
    </source>
</reference>
<evidence type="ECO:0000313" key="2">
    <source>
        <dbReference type="Proteomes" id="UP001385389"/>
    </source>
</evidence>
<evidence type="ECO:0000313" key="1">
    <source>
        <dbReference type="EMBL" id="WWX24082.1"/>
    </source>
</evidence>
<protein>
    <submittedName>
        <fullName evidence="1">Uncharacterized protein</fullName>
    </submittedName>
</protein>
<organism evidence="1 2">
    <name type="scientific">Pseudodesulfovibrio methanolicus</name>
    <dbReference type="NCBI Taxonomy" id="3126690"/>
    <lineage>
        <taxon>Bacteria</taxon>
        <taxon>Pseudomonadati</taxon>
        <taxon>Thermodesulfobacteriota</taxon>
        <taxon>Desulfovibrionia</taxon>
        <taxon>Desulfovibrionales</taxon>
        <taxon>Desulfovibrionaceae</taxon>
    </lineage>
</organism>
<accession>A0ABZ2IZL2</accession>
<name>A0ABZ2IZL2_9BACT</name>
<keyword evidence="2" id="KW-1185">Reference proteome</keyword>